<dbReference type="InterPro" id="IPR011706">
    <property type="entry name" value="Cu-oxidase_C"/>
</dbReference>
<evidence type="ECO:0000313" key="8">
    <source>
        <dbReference type="Proteomes" id="UP000012081"/>
    </source>
</evidence>
<dbReference type="Pfam" id="PF00394">
    <property type="entry name" value="Cu-oxidase"/>
    <property type="match status" value="1"/>
</dbReference>
<feature type="domain" description="Plastocyanin-like" evidence="6">
    <location>
        <begin position="60"/>
        <end position="172"/>
    </location>
</feature>
<dbReference type="PROSITE" id="PS00080">
    <property type="entry name" value="MULTICOPPER_OXIDASE2"/>
    <property type="match status" value="1"/>
</dbReference>
<name>M8ED68_9BACL</name>
<dbReference type="GO" id="GO:0005507">
    <property type="term" value="F:copper ion binding"/>
    <property type="evidence" value="ECO:0007669"/>
    <property type="project" value="InterPro"/>
</dbReference>
<dbReference type="Pfam" id="PF07732">
    <property type="entry name" value="Cu-oxidase_3"/>
    <property type="match status" value="1"/>
</dbReference>
<evidence type="ECO:0000256" key="1">
    <source>
        <dbReference type="ARBA" id="ARBA00022723"/>
    </source>
</evidence>
<dbReference type="PANTHER" id="PTHR11709:SF394">
    <property type="entry name" value="FI03373P-RELATED"/>
    <property type="match status" value="1"/>
</dbReference>
<dbReference type="EMBL" id="APBN01000002">
    <property type="protein sequence ID" value="EMT53445.1"/>
    <property type="molecule type" value="Genomic_DNA"/>
</dbReference>
<evidence type="ECO:0000256" key="2">
    <source>
        <dbReference type="ARBA" id="ARBA00023002"/>
    </source>
</evidence>
<dbReference type="Gene3D" id="2.60.40.420">
    <property type="entry name" value="Cupredoxins - blue copper proteins"/>
    <property type="match status" value="2"/>
</dbReference>
<organism evidence="7 8">
    <name type="scientific">Brevibacillus borstelensis AK1</name>
    <dbReference type="NCBI Taxonomy" id="1300222"/>
    <lineage>
        <taxon>Bacteria</taxon>
        <taxon>Bacillati</taxon>
        <taxon>Bacillota</taxon>
        <taxon>Bacilli</taxon>
        <taxon>Bacillales</taxon>
        <taxon>Paenibacillaceae</taxon>
        <taxon>Brevibacillus</taxon>
    </lineage>
</organism>
<dbReference type="PANTHER" id="PTHR11709">
    <property type="entry name" value="MULTI-COPPER OXIDASE"/>
    <property type="match status" value="1"/>
</dbReference>
<dbReference type="RefSeq" id="WP_003386914.1">
    <property type="nucleotide sequence ID" value="NZ_APBN01000002.1"/>
</dbReference>
<feature type="domain" description="Plastocyanin-like" evidence="4">
    <location>
        <begin position="266"/>
        <end position="357"/>
    </location>
</feature>
<keyword evidence="2" id="KW-0560">Oxidoreductase</keyword>
<keyword evidence="8" id="KW-1185">Reference proteome</keyword>
<dbReference type="CDD" id="cd04202">
    <property type="entry name" value="CuRO_D2_2dMcoN_like"/>
    <property type="match status" value="1"/>
</dbReference>
<dbReference type="InterPro" id="IPR001117">
    <property type="entry name" value="Cu-oxidase_2nd"/>
</dbReference>
<dbReference type="STRING" id="1300222.I532_05515"/>
<evidence type="ECO:0000256" key="3">
    <source>
        <dbReference type="ARBA" id="ARBA00023008"/>
    </source>
</evidence>
<dbReference type="Pfam" id="PF07731">
    <property type="entry name" value="Cu-oxidase_2"/>
    <property type="match status" value="1"/>
</dbReference>
<dbReference type="SUPFAM" id="SSF49503">
    <property type="entry name" value="Cupredoxins"/>
    <property type="match status" value="3"/>
</dbReference>
<dbReference type="OrthoDB" id="9757546at2"/>
<evidence type="ECO:0000259" key="5">
    <source>
        <dbReference type="Pfam" id="PF07731"/>
    </source>
</evidence>
<dbReference type="InterPro" id="IPR011707">
    <property type="entry name" value="Cu-oxidase-like_N"/>
</dbReference>
<proteinExistence type="predicted"/>
<comment type="caution">
    <text evidence="7">The sequence shown here is derived from an EMBL/GenBank/DDBJ whole genome shotgun (WGS) entry which is preliminary data.</text>
</comment>
<keyword evidence="3" id="KW-0186">Copper</keyword>
<sequence>MKKKVFIGAASAGIVAIAAAGAFFYGAGGETKAHAQYMAKPEILQENGQTVRSFELVAKEAEWALSKDKNVPVWTYNGVVPGSQIRAKVGEVIRVTLKNELKVPTTIHWHGYPVPNNMDGIPGSTQNAVRPGETFTYEFPATVPGTYWYHSHQDSANQEDLGLYGTLVVEGPDQAQIQRDYTLVLDEWNTGSQGHTGMNMGEMDHGKMSSERMDHGKTNSETMNHGSMNMSGMDHGSHGNTSMPGMEHSNSQVPPGAMHDQMMQAMYTTFSVNGKTGDAIEPLEVAKGERVRLRFVNAGFQSHTLRLPGQEYKIASADGQPIKDPAVIKDQPFTIAPGERYDIEFVASRDGDWVIESLNKTEAAKGMRIPVKVQGAGAKENSVAQAEAAPVDLTAYGQGGKGVFGLDMKYDQEYQMDLGEKMGKDGMDPVFTINGETYPDIKPLNVKKGDKVKVTMVNKGSSDHPMHLHGHFFQVLSKNGKALTGSPLMKDTLNVKPGESYVVAFEADNPGEWMFHCHDLHHAAAGMVNSVLYEGHQKFVEDPTVGNKAH</sequence>
<dbReference type="PROSITE" id="PS00079">
    <property type="entry name" value="MULTICOPPER_OXIDASE1"/>
    <property type="match status" value="1"/>
</dbReference>
<feature type="domain" description="Plastocyanin-like" evidence="5">
    <location>
        <begin position="426"/>
        <end position="533"/>
    </location>
</feature>
<dbReference type="InterPro" id="IPR045087">
    <property type="entry name" value="Cu-oxidase_fam"/>
</dbReference>
<dbReference type="GO" id="GO:0016491">
    <property type="term" value="F:oxidoreductase activity"/>
    <property type="evidence" value="ECO:0007669"/>
    <property type="project" value="UniProtKB-KW"/>
</dbReference>
<dbReference type="AlphaFoldDB" id="M8ED68"/>
<dbReference type="Proteomes" id="UP000012081">
    <property type="component" value="Unassembled WGS sequence"/>
</dbReference>
<dbReference type="InterPro" id="IPR033138">
    <property type="entry name" value="Cu_oxidase_CS"/>
</dbReference>
<evidence type="ECO:0000259" key="4">
    <source>
        <dbReference type="Pfam" id="PF00394"/>
    </source>
</evidence>
<reference evidence="7 8" key="1">
    <citation type="submission" date="2013-03" db="EMBL/GenBank/DDBJ databases">
        <title>Assembly of a new bacterial strain Brevibacillus borstelensis AK1.</title>
        <authorList>
            <person name="Rajan I."/>
            <person name="PoliReddy D."/>
            <person name="Sugumar T."/>
            <person name="Rathinam K."/>
            <person name="Alqarawi S."/>
            <person name="Khalil A.B."/>
            <person name="Sivakumar N."/>
        </authorList>
    </citation>
    <scope>NUCLEOTIDE SEQUENCE [LARGE SCALE GENOMIC DNA]</scope>
    <source>
        <strain evidence="7 8">AK1</strain>
    </source>
</reference>
<accession>M8ED68</accession>
<keyword evidence="1" id="KW-0479">Metal-binding</keyword>
<dbReference type="InterPro" id="IPR008972">
    <property type="entry name" value="Cupredoxin"/>
</dbReference>
<protein>
    <submittedName>
        <fullName evidence="7">Multicopper oxidase type 3</fullName>
    </submittedName>
</protein>
<dbReference type="InterPro" id="IPR002355">
    <property type="entry name" value="Cu_oxidase_Cu_BS"/>
</dbReference>
<dbReference type="CDD" id="cd13860">
    <property type="entry name" value="CuRO_1_2dMco_1"/>
    <property type="match status" value="1"/>
</dbReference>
<evidence type="ECO:0000259" key="6">
    <source>
        <dbReference type="Pfam" id="PF07732"/>
    </source>
</evidence>
<dbReference type="PATRIC" id="fig|1300222.3.peg.1130"/>
<evidence type="ECO:0000313" key="7">
    <source>
        <dbReference type="EMBL" id="EMT53445.1"/>
    </source>
</evidence>
<gene>
    <name evidence="7" type="ORF">I532_05515</name>
</gene>